<feature type="signal peptide" evidence="4">
    <location>
        <begin position="1"/>
        <end position="26"/>
    </location>
</feature>
<keyword evidence="1 4" id="KW-0732">Signal</keyword>
<proteinExistence type="inferred from homology"/>
<gene>
    <name evidence="6" type="primary">ga23732</name>
    <name evidence="6" type="ORF">PR202_ga23732</name>
</gene>
<keyword evidence="2" id="KW-1015">Disulfide bond</keyword>
<name>A0AAV5D603_ELECO</name>
<evidence type="ECO:0000256" key="4">
    <source>
        <dbReference type="SAM" id="SignalP"/>
    </source>
</evidence>
<reference evidence="6" key="1">
    <citation type="journal article" date="2018" name="DNA Res.">
        <title>Multiple hybrid de novo genome assembly of finger millet, an orphan allotetraploid crop.</title>
        <authorList>
            <person name="Hatakeyama M."/>
            <person name="Aluri S."/>
            <person name="Balachadran M.T."/>
            <person name="Sivarajan S.R."/>
            <person name="Patrignani A."/>
            <person name="Gruter S."/>
            <person name="Poveda L."/>
            <person name="Shimizu-Inatsugi R."/>
            <person name="Baeten J."/>
            <person name="Francoijs K.J."/>
            <person name="Nataraja K.N."/>
            <person name="Reddy Y.A.N."/>
            <person name="Phadnis S."/>
            <person name="Ravikumar R.L."/>
            <person name="Schlapbach R."/>
            <person name="Sreeman S.M."/>
            <person name="Shimizu K.K."/>
        </authorList>
    </citation>
    <scope>NUCLEOTIDE SEQUENCE</scope>
</reference>
<comment type="similarity">
    <text evidence="3">Belongs to the PMEI family.</text>
</comment>
<dbReference type="Proteomes" id="UP001054889">
    <property type="component" value="Unassembled WGS sequence"/>
</dbReference>
<reference evidence="6" key="2">
    <citation type="submission" date="2021-12" db="EMBL/GenBank/DDBJ databases">
        <title>Resequencing data analysis of finger millet.</title>
        <authorList>
            <person name="Hatakeyama M."/>
            <person name="Aluri S."/>
            <person name="Balachadran M.T."/>
            <person name="Sivarajan S.R."/>
            <person name="Poveda L."/>
            <person name="Shimizu-Inatsugi R."/>
            <person name="Schlapbach R."/>
            <person name="Sreeman S.M."/>
            <person name="Shimizu K.K."/>
        </authorList>
    </citation>
    <scope>NUCLEOTIDE SEQUENCE</scope>
</reference>
<evidence type="ECO:0000256" key="1">
    <source>
        <dbReference type="ARBA" id="ARBA00022729"/>
    </source>
</evidence>
<dbReference type="NCBIfam" id="TIGR01614">
    <property type="entry name" value="PME_inhib"/>
    <property type="match status" value="1"/>
</dbReference>
<evidence type="ECO:0000256" key="2">
    <source>
        <dbReference type="ARBA" id="ARBA00023157"/>
    </source>
</evidence>
<dbReference type="GO" id="GO:0004857">
    <property type="term" value="F:enzyme inhibitor activity"/>
    <property type="evidence" value="ECO:0007669"/>
    <property type="project" value="InterPro"/>
</dbReference>
<dbReference type="InterPro" id="IPR006501">
    <property type="entry name" value="Pectinesterase_inhib_dom"/>
</dbReference>
<sequence>MAAGTGELAALLVLLMVAVSLPAALADRNFIAKTCNNTEHPDKCRALLARDKRSVNATTVLALANIGLDVTADTARSIAGTMHQLSVGKYDGKTEGEALLQCTQVYGNAVEDLDEAREPLNSGEYGDASRLLSSAQDAGDACEGAFSDRGVNSVVSDLDRRMKEQCGVAGDLIDLLGGV</sequence>
<evidence type="ECO:0000313" key="6">
    <source>
        <dbReference type="EMBL" id="GJN06047.1"/>
    </source>
</evidence>
<keyword evidence="7" id="KW-1185">Reference proteome</keyword>
<evidence type="ECO:0000259" key="5">
    <source>
        <dbReference type="SMART" id="SM00856"/>
    </source>
</evidence>
<dbReference type="AlphaFoldDB" id="A0AAV5D603"/>
<feature type="chain" id="PRO_5043506767" description="Pectinesterase inhibitor domain-containing protein" evidence="4">
    <location>
        <begin position="27"/>
        <end position="179"/>
    </location>
</feature>
<evidence type="ECO:0000313" key="7">
    <source>
        <dbReference type="Proteomes" id="UP001054889"/>
    </source>
</evidence>
<dbReference type="Pfam" id="PF04043">
    <property type="entry name" value="PMEI"/>
    <property type="match status" value="1"/>
</dbReference>
<accession>A0AAV5D603</accession>
<dbReference type="InterPro" id="IPR035513">
    <property type="entry name" value="Invertase/methylesterase_inhib"/>
</dbReference>
<evidence type="ECO:0000256" key="3">
    <source>
        <dbReference type="ARBA" id="ARBA00038471"/>
    </source>
</evidence>
<organism evidence="6 7">
    <name type="scientific">Eleusine coracana subsp. coracana</name>
    <dbReference type="NCBI Taxonomy" id="191504"/>
    <lineage>
        <taxon>Eukaryota</taxon>
        <taxon>Viridiplantae</taxon>
        <taxon>Streptophyta</taxon>
        <taxon>Embryophyta</taxon>
        <taxon>Tracheophyta</taxon>
        <taxon>Spermatophyta</taxon>
        <taxon>Magnoliopsida</taxon>
        <taxon>Liliopsida</taxon>
        <taxon>Poales</taxon>
        <taxon>Poaceae</taxon>
        <taxon>PACMAD clade</taxon>
        <taxon>Chloridoideae</taxon>
        <taxon>Cynodonteae</taxon>
        <taxon>Eleusininae</taxon>
        <taxon>Eleusine</taxon>
    </lineage>
</organism>
<dbReference type="SUPFAM" id="SSF101148">
    <property type="entry name" value="Plant invertase/pectin methylesterase inhibitor"/>
    <property type="match status" value="1"/>
</dbReference>
<dbReference type="EMBL" id="BQKI01000012">
    <property type="protein sequence ID" value="GJN06047.1"/>
    <property type="molecule type" value="Genomic_DNA"/>
</dbReference>
<dbReference type="PANTHER" id="PTHR35357">
    <property type="entry name" value="OS02G0537100 PROTEIN"/>
    <property type="match status" value="1"/>
</dbReference>
<feature type="domain" description="Pectinesterase inhibitor" evidence="5">
    <location>
        <begin position="26"/>
        <end position="172"/>
    </location>
</feature>
<dbReference type="SMART" id="SM00856">
    <property type="entry name" value="PMEI"/>
    <property type="match status" value="1"/>
</dbReference>
<comment type="caution">
    <text evidence="6">The sequence shown here is derived from an EMBL/GenBank/DDBJ whole genome shotgun (WGS) entry which is preliminary data.</text>
</comment>
<dbReference type="PANTHER" id="PTHR35357:SF8">
    <property type="entry name" value="OS01G0111000 PROTEIN"/>
    <property type="match status" value="1"/>
</dbReference>
<dbReference type="Gene3D" id="1.20.140.40">
    <property type="entry name" value="Invertase/pectin methylesterase inhibitor family protein"/>
    <property type="match status" value="1"/>
</dbReference>
<protein>
    <recommendedName>
        <fullName evidence="5">Pectinesterase inhibitor domain-containing protein</fullName>
    </recommendedName>
</protein>